<feature type="transmembrane region" description="Helical" evidence="6">
    <location>
        <begin position="167"/>
        <end position="188"/>
    </location>
</feature>
<dbReference type="EMBL" id="JAANXN010000003">
    <property type="protein sequence ID" value="MDF8370606.1"/>
    <property type="molecule type" value="Genomic_DNA"/>
</dbReference>
<feature type="domain" description="Major facilitator superfamily (MFS) profile" evidence="7">
    <location>
        <begin position="14"/>
        <end position="390"/>
    </location>
</feature>
<feature type="transmembrane region" description="Helical" evidence="6">
    <location>
        <begin position="364"/>
        <end position="385"/>
    </location>
</feature>
<feature type="transmembrane region" description="Helical" evidence="6">
    <location>
        <begin position="277"/>
        <end position="293"/>
    </location>
</feature>
<feature type="transmembrane region" description="Helical" evidence="6">
    <location>
        <begin position="104"/>
        <end position="128"/>
    </location>
</feature>
<dbReference type="PROSITE" id="PS50850">
    <property type="entry name" value="MFS"/>
    <property type="match status" value="1"/>
</dbReference>
<feature type="transmembrane region" description="Helical" evidence="6">
    <location>
        <begin position="337"/>
        <end position="358"/>
    </location>
</feature>
<evidence type="ECO:0000313" key="8">
    <source>
        <dbReference type="EMBL" id="MDF8370606.1"/>
    </source>
</evidence>
<dbReference type="Proteomes" id="UP001215461">
    <property type="component" value="Unassembled WGS sequence"/>
</dbReference>
<keyword evidence="5 6" id="KW-0472">Membrane</keyword>
<feature type="transmembrane region" description="Helical" evidence="6">
    <location>
        <begin position="242"/>
        <end position="265"/>
    </location>
</feature>
<evidence type="ECO:0000259" key="7">
    <source>
        <dbReference type="PROSITE" id="PS50850"/>
    </source>
</evidence>
<dbReference type="CDD" id="cd17489">
    <property type="entry name" value="MFS_YfcJ_like"/>
    <property type="match status" value="1"/>
</dbReference>
<dbReference type="AlphaFoldDB" id="A0ABD4XIS2"/>
<feature type="transmembrane region" description="Helical" evidence="6">
    <location>
        <begin position="12"/>
        <end position="36"/>
    </location>
</feature>
<dbReference type="InterPro" id="IPR011701">
    <property type="entry name" value="MFS"/>
</dbReference>
<dbReference type="SUPFAM" id="SSF103473">
    <property type="entry name" value="MFS general substrate transporter"/>
    <property type="match status" value="1"/>
</dbReference>
<sequence>MTSNSDSSSIFNATFIQLFIIQILSMMTFYSLFVIIGPYAVHTYHVSTTIAGLITGMTIIGTMVARFSAGIMTAKFSAKKLTILSMIILVPILLAYQYEGGIIYLLIIRFIQGLAVGLTGTVTNTAVINVIPLARRAEGIAYFSLATILGTAFGPFLALLIEQHYSYTILFWLEFVTGVVALIASFLIDAKKVTIKATSTNKKFNLKTLIEPKVLGISLTLGFVTFGYAALQSELDFYASDLNLVTFASYFFLVYALAILVSRPLVGRLMDNKNENYVVYPALIILAIGLFILGKMSNGWMMLLAAILIGFGFGNFQSAVQSTTTQMVPADRLTQTTATYFICYEFSLGFGPSIIGFIQPMLGYQNLFIVMAVIALIGIILYYFIHGRKVSTH</sequence>
<feature type="transmembrane region" description="Helical" evidence="6">
    <location>
        <begin position="299"/>
        <end position="316"/>
    </location>
</feature>
<evidence type="ECO:0000256" key="5">
    <source>
        <dbReference type="ARBA" id="ARBA00023136"/>
    </source>
</evidence>
<evidence type="ECO:0000256" key="4">
    <source>
        <dbReference type="ARBA" id="ARBA00022989"/>
    </source>
</evidence>
<gene>
    <name evidence="8" type="ORF">G9403_02870</name>
</gene>
<dbReference type="GO" id="GO:0005886">
    <property type="term" value="C:plasma membrane"/>
    <property type="evidence" value="ECO:0007669"/>
    <property type="project" value="UniProtKB-SubCell"/>
</dbReference>
<feature type="transmembrane region" description="Helical" evidence="6">
    <location>
        <begin position="209"/>
        <end position="230"/>
    </location>
</feature>
<evidence type="ECO:0000256" key="6">
    <source>
        <dbReference type="SAM" id="Phobius"/>
    </source>
</evidence>
<proteinExistence type="predicted"/>
<dbReference type="PANTHER" id="PTHR23531">
    <property type="entry name" value="QUINOLENE RESISTANCE PROTEIN NORA"/>
    <property type="match status" value="1"/>
</dbReference>
<dbReference type="InterPro" id="IPR020846">
    <property type="entry name" value="MFS_dom"/>
</dbReference>
<evidence type="ECO:0000313" key="9">
    <source>
        <dbReference type="Proteomes" id="UP001215461"/>
    </source>
</evidence>
<dbReference type="PANTHER" id="PTHR23531:SF1">
    <property type="entry name" value="QUINOLENE RESISTANCE PROTEIN NORA"/>
    <property type="match status" value="1"/>
</dbReference>
<dbReference type="InterPro" id="IPR036259">
    <property type="entry name" value="MFS_trans_sf"/>
</dbReference>
<organism evidence="8 9">
    <name type="scientific">Weissella paramesenteroides</name>
    <name type="common">Leuconostoc paramesenteroides</name>
    <dbReference type="NCBI Taxonomy" id="1249"/>
    <lineage>
        <taxon>Bacteria</taxon>
        <taxon>Bacillati</taxon>
        <taxon>Bacillota</taxon>
        <taxon>Bacilli</taxon>
        <taxon>Lactobacillales</taxon>
        <taxon>Lactobacillaceae</taxon>
        <taxon>Weissella</taxon>
    </lineage>
</organism>
<dbReference type="Gene3D" id="1.20.1250.20">
    <property type="entry name" value="MFS general substrate transporter like domains"/>
    <property type="match status" value="1"/>
</dbReference>
<comment type="caution">
    <text evidence="8">The sequence shown here is derived from an EMBL/GenBank/DDBJ whole genome shotgun (WGS) entry which is preliminary data.</text>
</comment>
<protein>
    <submittedName>
        <fullName evidence="8">MFS transporter</fullName>
    </submittedName>
</protein>
<feature type="transmembrane region" description="Helical" evidence="6">
    <location>
        <begin position="48"/>
        <end position="69"/>
    </location>
</feature>
<keyword evidence="2" id="KW-0813">Transport</keyword>
<comment type="subcellular location">
    <subcellularLocation>
        <location evidence="1">Cell membrane</location>
        <topology evidence="1">Multi-pass membrane protein</topology>
    </subcellularLocation>
</comment>
<name>A0ABD4XIS2_WEIPA</name>
<feature type="transmembrane region" description="Helical" evidence="6">
    <location>
        <begin position="81"/>
        <end position="98"/>
    </location>
</feature>
<evidence type="ECO:0000256" key="3">
    <source>
        <dbReference type="ARBA" id="ARBA00022692"/>
    </source>
</evidence>
<accession>A0ABD4XIS2</accession>
<keyword evidence="4 6" id="KW-1133">Transmembrane helix</keyword>
<keyword evidence="3 6" id="KW-0812">Transmembrane</keyword>
<reference evidence="8 9" key="1">
    <citation type="submission" date="2020-03" db="EMBL/GenBank/DDBJ databases">
        <title>Comparative genomics of Weissella paramesenteroides.</title>
        <authorList>
            <person name="Kant R."/>
            <person name="Takala T."/>
            <person name="Saris P."/>
        </authorList>
    </citation>
    <scope>NUCLEOTIDE SEQUENCE [LARGE SCALE GENOMIC DNA]</scope>
    <source>
        <strain evidence="8 9">SJ27-4</strain>
    </source>
</reference>
<dbReference type="Pfam" id="PF07690">
    <property type="entry name" value="MFS_1"/>
    <property type="match status" value="1"/>
</dbReference>
<evidence type="ECO:0000256" key="1">
    <source>
        <dbReference type="ARBA" id="ARBA00004651"/>
    </source>
</evidence>
<evidence type="ECO:0000256" key="2">
    <source>
        <dbReference type="ARBA" id="ARBA00022448"/>
    </source>
</evidence>
<feature type="transmembrane region" description="Helical" evidence="6">
    <location>
        <begin position="140"/>
        <end position="161"/>
    </location>
</feature>
<dbReference type="InterPro" id="IPR052714">
    <property type="entry name" value="MFS_Exporter"/>
</dbReference>